<feature type="transmembrane region" description="Helical" evidence="9">
    <location>
        <begin position="83"/>
        <end position="102"/>
    </location>
</feature>
<keyword evidence="6 9" id="KW-0812">Transmembrane</keyword>
<feature type="transmembrane region" description="Helical" evidence="9">
    <location>
        <begin position="192"/>
        <end position="211"/>
    </location>
</feature>
<feature type="transmembrane region" description="Helical" evidence="9">
    <location>
        <begin position="261"/>
        <end position="281"/>
    </location>
</feature>
<feature type="transmembrane region" description="Helical" evidence="9">
    <location>
        <begin position="123"/>
        <end position="152"/>
    </location>
</feature>
<keyword evidence="4 9" id="KW-1003">Cell membrane</keyword>
<feature type="transmembrane region" description="Helical" evidence="9">
    <location>
        <begin position="47"/>
        <end position="68"/>
    </location>
</feature>
<evidence type="ECO:0000256" key="7">
    <source>
        <dbReference type="ARBA" id="ARBA00022989"/>
    </source>
</evidence>
<evidence type="ECO:0000256" key="3">
    <source>
        <dbReference type="ARBA" id="ARBA00022448"/>
    </source>
</evidence>
<evidence type="ECO:0000256" key="9">
    <source>
        <dbReference type="RuleBase" id="RU361157"/>
    </source>
</evidence>
<evidence type="ECO:0000259" key="10">
    <source>
        <dbReference type="PROSITE" id="PS51012"/>
    </source>
</evidence>
<comment type="similarity">
    <text evidence="2 9">Belongs to the ABC-2 integral membrane protein family.</text>
</comment>
<dbReference type="Pfam" id="PF01061">
    <property type="entry name" value="ABC2_membrane"/>
    <property type="match status" value="1"/>
</dbReference>
<dbReference type="AlphaFoldDB" id="A0A2Z3S0S6"/>
<name>A0A2Z3S0S6_9MICO</name>
<evidence type="ECO:0000256" key="8">
    <source>
        <dbReference type="ARBA" id="ARBA00023136"/>
    </source>
</evidence>
<sequence>MKSDNARNSRIGPFKYISSIWAAREVLYNLTLREIRGQYKRTALGQLWSLANPLAAMLIYTFIFSFLFRLPLQEGEPSGLKSYALWLLVGLLPWMFFSRVMNMGTGVLVVNAPLIQKVYFPRAIMPLSLVGVVGFNWLFEMGVLVVALLIAGAFVLPWLPLVLVVMALLGLFAAGIALIFSITNVNFRDVEHAVTVFTQIWLYLTPVIYPISLVETQSQRLGGLFGTNITLLGLYEVNPLVSYISAFRNLLYDNRMPSAEIWLGCIGWSILALGFGLALFARYEKRLAELL</sequence>
<dbReference type="InterPro" id="IPR013525">
    <property type="entry name" value="ABC2_TM"/>
</dbReference>
<dbReference type="GO" id="GO:0015920">
    <property type="term" value="P:lipopolysaccharide transport"/>
    <property type="evidence" value="ECO:0007669"/>
    <property type="project" value="TreeGrafter"/>
</dbReference>
<proteinExistence type="inferred from homology"/>
<feature type="transmembrane region" description="Helical" evidence="9">
    <location>
        <begin position="158"/>
        <end position="180"/>
    </location>
</feature>
<dbReference type="GO" id="GO:0005886">
    <property type="term" value="C:plasma membrane"/>
    <property type="evidence" value="ECO:0007669"/>
    <property type="project" value="UniProtKB-SubCell"/>
</dbReference>
<protein>
    <recommendedName>
        <fullName evidence="9">Transport permease protein</fullName>
    </recommendedName>
</protein>
<dbReference type="KEGG" id="aum:AURMO_00446"/>
<evidence type="ECO:0000256" key="2">
    <source>
        <dbReference type="ARBA" id="ARBA00007783"/>
    </source>
</evidence>
<evidence type="ECO:0000256" key="4">
    <source>
        <dbReference type="ARBA" id="ARBA00022475"/>
    </source>
</evidence>
<evidence type="ECO:0000256" key="5">
    <source>
        <dbReference type="ARBA" id="ARBA00022519"/>
    </source>
</evidence>
<feature type="domain" description="ABC transmembrane type-2" evidence="10">
    <location>
        <begin position="44"/>
        <end position="283"/>
    </location>
</feature>
<gene>
    <name evidence="11" type="ORF">AURMO_00446</name>
</gene>
<dbReference type="RefSeq" id="WP_204163633.1">
    <property type="nucleotide sequence ID" value="NZ_CP023994.1"/>
</dbReference>
<dbReference type="PROSITE" id="PS51012">
    <property type="entry name" value="ABC_TM2"/>
    <property type="match status" value="1"/>
</dbReference>
<evidence type="ECO:0000256" key="6">
    <source>
        <dbReference type="ARBA" id="ARBA00022692"/>
    </source>
</evidence>
<evidence type="ECO:0000256" key="1">
    <source>
        <dbReference type="ARBA" id="ARBA00004429"/>
    </source>
</evidence>
<dbReference type="GO" id="GO:0140359">
    <property type="term" value="F:ABC-type transporter activity"/>
    <property type="evidence" value="ECO:0007669"/>
    <property type="project" value="InterPro"/>
</dbReference>
<dbReference type="EMBL" id="CP023994">
    <property type="protein sequence ID" value="AWR21063.1"/>
    <property type="molecule type" value="Genomic_DNA"/>
</dbReference>
<keyword evidence="3 9" id="KW-0813">Transport</keyword>
<dbReference type="InterPro" id="IPR047817">
    <property type="entry name" value="ABC2_TM_bact-type"/>
</dbReference>
<evidence type="ECO:0000313" key="11">
    <source>
        <dbReference type="EMBL" id="AWR21063.1"/>
    </source>
</evidence>
<keyword evidence="12" id="KW-1185">Reference proteome</keyword>
<reference evidence="11 12" key="1">
    <citation type="submission" date="2017-10" db="EMBL/GenBank/DDBJ databases">
        <title>Genome of an Actinobacterium that displays light-enhanced growth.</title>
        <authorList>
            <person name="Maresca J.A."/>
            <person name="Hempel P."/>
            <person name="Shevchenko O."/>
            <person name="Miller K.J."/>
            <person name="Hahn M.W."/>
        </authorList>
    </citation>
    <scope>NUCLEOTIDE SEQUENCE [LARGE SCALE GENOMIC DNA]</scope>
    <source>
        <strain evidence="11 12">MWH-Mo1</strain>
    </source>
</reference>
<keyword evidence="7 9" id="KW-1133">Transmembrane helix</keyword>
<accession>A0A2Z3S0S6</accession>
<organism evidence="11 12">
    <name type="scientific">Aurantimicrobium photophilum</name>
    <dbReference type="NCBI Taxonomy" id="1987356"/>
    <lineage>
        <taxon>Bacteria</taxon>
        <taxon>Bacillati</taxon>
        <taxon>Actinomycetota</taxon>
        <taxon>Actinomycetes</taxon>
        <taxon>Micrococcales</taxon>
        <taxon>Microbacteriaceae</taxon>
        <taxon>Aurantimicrobium</taxon>
    </lineage>
</organism>
<dbReference type="PANTHER" id="PTHR30413">
    <property type="entry name" value="INNER MEMBRANE TRANSPORT PERMEASE"/>
    <property type="match status" value="1"/>
</dbReference>
<keyword evidence="5" id="KW-0997">Cell inner membrane</keyword>
<dbReference type="Proteomes" id="UP000246894">
    <property type="component" value="Chromosome"/>
</dbReference>
<evidence type="ECO:0000313" key="12">
    <source>
        <dbReference type="Proteomes" id="UP000246894"/>
    </source>
</evidence>
<comment type="subcellular location">
    <subcellularLocation>
        <location evidence="1">Cell inner membrane</location>
        <topology evidence="1">Multi-pass membrane protein</topology>
    </subcellularLocation>
    <subcellularLocation>
        <location evidence="9">Cell membrane</location>
        <topology evidence="9">Multi-pass membrane protein</topology>
    </subcellularLocation>
</comment>
<dbReference type="PANTHER" id="PTHR30413:SF8">
    <property type="entry name" value="TRANSPORT PERMEASE PROTEIN"/>
    <property type="match status" value="1"/>
</dbReference>
<keyword evidence="8 9" id="KW-0472">Membrane</keyword>